<dbReference type="InterPro" id="IPR013766">
    <property type="entry name" value="Thioredoxin_domain"/>
</dbReference>
<evidence type="ECO:0000256" key="1">
    <source>
        <dbReference type="ARBA" id="ARBA00022448"/>
    </source>
</evidence>
<dbReference type="AlphaFoldDB" id="A0A381PGU2"/>
<name>A0A381PGU2_9ZZZZ</name>
<dbReference type="PROSITE" id="PS51352">
    <property type="entry name" value="THIOREDOXIN_2"/>
    <property type="match status" value="1"/>
</dbReference>
<evidence type="ECO:0000313" key="6">
    <source>
        <dbReference type="EMBL" id="SUZ65588.1"/>
    </source>
</evidence>
<dbReference type="CDD" id="cd02947">
    <property type="entry name" value="TRX_family"/>
    <property type="match status" value="1"/>
</dbReference>
<dbReference type="PANTHER" id="PTHR45663:SF11">
    <property type="entry name" value="GEO12009P1"/>
    <property type="match status" value="1"/>
</dbReference>
<keyword evidence="2" id="KW-0249">Electron transport</keyword>
<keyword evidence="4" id="KW-0676">Redox-active center</keyword>
<evidence type="ECO:0000256" key="4">
    <source>
        <dbReference type="ARBA" id="ARBA00023284"/>
    </source>
</evidence>
<dbReference type="PIRSF" id="PIRSF000077">
    <property type="entry name" value="Thioredoxin"/>
    <property type="match status" value="1"/>
</dbReference>
<dbReference type="GO" id="GO:0015035">
    <property type="term" value="F:protein-disulfide reductase activity"/>
    <property type="evidence" value="ECO:0007669"/>
    <property type="project" value="InterPro"/>
</dbReference>
<dbReference type="PANTHER" id="PTHR45663">
    <property type="entry name" value="GEO12009P1"/>
    <property type="match status" value="1"/>
</dbReference>
<reference evidence="6" key="1">
    <citation type="submission" date="2018-05" db="EMBL/GenBank/DDBJ databases">
        <authorList>
            <person name="Lanie J.A."/>
            <person name="Ng W.-L."/>
            <person name="Kazmierczak K.M."/>
            <person name="Andrzejewski T.M."/>
            <person name="Davidsen T.M."/>
            <person name="Wayne K.J."/>
            <person name="Tettelin H."/>
            <person name="Glass J.I."/>
            <person name="Rusch D."/>
            <person name="Podicherti R."/>
            <person name="Tsui H.-C.T."/>
            <person name="Winkler M.E."/>
        </authorList>
    </citation>
    <scope>NUCLEOTIDE SEQUENCE</scope>
</reference>
<gene>
    <name evidence="6" type="ORF">METZ01_LOCUS18442</name>
</gene>
<keyword evidence="1" id="KW-0813">Transport</keyword>
<dbReference type="PROSITE" id="PS00194">
    <property type="entry name" value="THIOREDOXIN_1"/>
    <property type="match status" value="1"/>
</dbReference>
<dbReference type="InterPro" id="IPR005746">
    <property type="entry name" value="Thioredoxin"/>
</dbReference>
<dbReference type="Gene3D" id="3.40.30.10">
    <property type="entry name" value="Glutaredoxin"/>
    <property type="match status" value="1"/>
</dbReference>
<dbReference type="FunFam" id="3.40.30.10:FF:000001">
    <property type="entry name" value="Thioredoxin"/>
    <property type="match status" value="1"/>
</dbReference>
<sequence>MSNNTVEITDSNFEKLVINSKKVVILDFWAEWCGPCKAITPVLDEISNEFGDKVLIGKVNVDEVKELPVKYGIRSIPTLLFFSNGEITRQEVGLQSKQTLVDNITQIIKS</sequence>
<evidence type="ECO:0000256" key="2">
    <source>
        <dbReference type="ARBA" id="ARBA00022982"/>
    </source>
</evidence>
<dbReference type="PRINTS" id="PR00421">
    <property type="entry name" value="THIOREDOXIN"/>
</dbReference>
<proteinExistence type="predicted"/>
<dbReference type="InterPro" id="IPR017937">
    <property type="entry name" value="Thioredoxin_CS"/>
</dbReference>
<dbReference type="InterPro" id="IPR036249">
    <property type="entry name" value="Thioredoxin-like_sf"/>
</dbReference>
<keyword evidence="3" id="KW-1015">Disulfide bond</keyword>
<evidence type="ECO:0000259" key="5">
    <source>
        <dbReference type="PROSITE" id="PS51352"/>
    </source>
</evidence>
<organism evidence="6">
    <name type="scientific">marine metagenome</name>
    <dbReference type="NCBI Taxonomy" id="408172"/>
    <lineage>
        <taxon>unclassified sequences</taxon>
        <taxon>metagenomes</taxon>
        <taxon>ecological metagenomes</taxon>
    </lineage>
</organism>
<protein>
    <recommendedName>
        <fullName evidence="5">Thioredoxin domain-containing protein</fullName>
    </recommendedName>
</protein>
<accession>A0A381PGU2</accession>
<feature type="domain" description="Thioredoxin" evidence="5">
    <location>
        <begin position="1"/>
        <end position="109"/>
    </location>
</feature>
<dbReference type="NCBIfam" id="TIGR01068">
    <property type="entry name" value="thioredoxin"/>
    <property type="match status" value="1"/>
</dbReference>
<dbReference type="SUPFAM" id="SSF52833">
    <property type="entry name" value="Thioredoxin-like"/>
    <property type="match status" value="1"/>
</dbReference>
<dbReference type="EMBL" id="UINC01000963">
    <property type="protein sequence ID" value="SUZ65588.1"/>
    <property type="molecule type" value="Genomic_DNA"/>
</dbReference>
<dbReference type="GO" id="GO:0005737">
    <property type="term" value="C:cytoplasm"/>
    <property type="evidence" value="ECO:0007669"/>
    <property type="project" value="TreeGrafter"/>
</dbReference>
<dbReference type="Pfam" id="PF00085">
    <property type="entry name" value="Thioredoxin"/>
    <property type="match status" value="1"/>
</dbReference>
<evidence type="ECO:0000256" key="3">
    <source>
        <dbReference type="ARBA" id="ARBA00023157"/>
    </source>
</evidence>